<organism evidence="2 3">
    <name type="scientific">Massariosphaeria phaeospora</name>
    <dbReference type="NCBI Taxonomy" id="100035"/>
    <lineage>
        <taxon>Eukaryota</taxon>
        <taxon>Fungi</taxon>
        <taxon>Dikarya</taxon>
        <taxon>Ascomycota</taxon>
        <taxon>Pezizomycotina</taxon>
        <taxon>Dothideomycetes</taxon>
        <taxon>Pleosporomycetidae</taxon>
        <taxon>Pleosporales</taxon>
        <taxon>Pleosporales incertae sedis</taxon>
        <taxon>Massariosphaeria</taxon>
    </lineage>
</organism>
<dbReference type="Proteomes" id="UP000481861">
    <property type="component" value="Unassembled WGS sequence"/>
</dbReference>
<dbReference type="PANTHER" id="PTHR37017">
    <property type="entry name" value="AB HYDROLASE-1 DOMAIN-CONTAINING PROTEIN-RELATED"/>
    <property type="match status" value="1"/>
</dbReference>
<sequence length="264" mass="28428">MASPKPTILFIHGGWHTPATYSKLTSALESAGYTVHLPPLPSVSPTRPPTANLATDTAIIRAYAEDLLAAGHTVLAIMHSYGGQVGTNALCGLSSAARAAQGLRGGIAHLMYVAAFALPEATCMIDKVREFGHEELLPLAFDFADDMSVVSRDAKTLLVGPVTAGDEAEAELEAYVGGLVRWNGQCMYDKIERCAWREDVGVTYVHCTRDMTVPFDYQKSMVEGMRAAGREVRTVEVETGHCPNFTKTAEVVRAVEGVVRKMGE</sequence>
<gene>
    <name evidence="2" type="ORF">BDV95DRAFT_630355</name>
</gene>
<dbReference type="SUPFAM" id="SSF53474">
    <property type="entry name" value="alpha/beta-Hydrolases"/>
    <property type="match status" value="1"/>
</dbReference>
<dbReference type="AlphaFoldDB" id="A0A7C8I5E6"/>
<dbReference type="GO" id="GO:0016787">
    <property type="term" value="F:hydrolase activity"/>
    <property type="evidence" value="ECO:0007669"/>
    <property type="project" value="UniProtKB-KW"/>
</dbReference>
<protein>
    <submittedName>
        <fullName evidence="2">Alpha/beta hydrolase fold-1</fullName>
    </submittedName>
</protein>
<dbReference type="Gene3D" id="3.40.50.1820">
    <property type="entry name" value="alpha/beta hydrolase"/>
    <property type="match status" value="1"/>
</dbReference>
<evidence type="ECO:0000259" key="1">
    <source>
        <dbReference type="Pfam" id="PF12697"/>
    </source>
</evidence>
<evidence type="ECO:0000313" key="3">
    <source>
        <dbReference type="Proteomes" id="UP000481861"/>
    </source>
</evidence>
<keyword evidence="2" id="KW-0378">Hydrolase</keyword>
<keyword evidence="3" id="KW-1185">Reference proteome</keyword>
<dbReference type="InterPro" id="IPR000073">
    <property type="entry name" value="AB_hydrolase_1"/>
</dbReference>
<dbReference type="Pfam" id="PF12697">
    <property type="entry name" value="Abhydrolase_6"/>
    <property type="match status" value="1"/>
</dbReference>
<evidence type="ECO:0000313" key="2">
    <source>
        <dbReference type="EMBL" id="KAF2868592.1"/>
    </source>
</evidence>
<feature type="domain" description="AB hydrolase-1" evidence="1">
    <location>
        <begin position="8"/>
        <end position="254"/>
    </location>
</feature>
<reference evidence="2 3" key="1">
    <citation type="submission" date="2020-01" db="EMBL/GenBank/DDBJ databases">
        <authorList>
            <consortium name="DOE Joint Genome Institute"/>
            <person name="Haridas S."/>
            <person name="Albert R."/>
            <person name="Binder M."/>
            <person name="Bloem J."/>
            <person name="Labutti K."/>
            <person name="Salamov A."/>
            <person name="Andreopoulos B."/>
            <person name="Baker S.E."/>
            <person name="Barry K."/>
            <person name="Bills G."/>
            <person name="Bluhm B.H."/>
            <person name="Cannon C."/>
            <person name="Castanera R."/>
            <person name="Culley D.E."/>
            <person name="Daum C."/>
            <person name="Ezra D."/>
            <person name="Gonzalez J.B."/>
            <person name="Henrissat B."/>
            <person name="Kuo A."/>
            <person name="Liang C."/>
            <person name="Lipzen A."/>
            <person name="Lutzoni F."/>
            <person name="Magnuson J."/>
            <person name="Mondo S."/>
            <person name="Nolan M."/>
            <person name="Ohm R."/>
            <person name="Pangilinan J."/>
            <person name="Park H.-J.H."/>
            <person name="Ramirez L."/>
            <person name="Alfaro M."/>
            <person name="Sun H."/>
            <person name="Tritt A."/>
            <person name="Yoshinaga Y."/>
            <person name="Zwiers L.-H.L."/>
            <person name="Turgeon B.G."/>
            <person name="Goodwin S.B."/>
            <person name="Spatafora J.W."/>
            <person name="Crous P.W."/>
            <person name="Grigoriev I.V."/>
        </authorList>
    </citation>
    <scope>NUCLEOTIDE SEQUENCE [LARGE SCALE GENOMIC DNA]</scope>
    <source>
        <strain evidence="2 3">CBS 611.86</strain>
    </source>
</reference>
<comment type="caution">
    <text evidence="2">The sequence shown here is derived from an EMBL/GenBank/DDBJ whole genome shotgun (WGS) entry which is preliminary data.</text>
</comment>
<accession>A0A7C8I5E6</accession>
<proteinExistence type="predicted"/>
<dbReference type="EMBL" id="JAADJZ010000018">
    <property type="protein sequence ID" value="KAF2868592.1"/>
    <property type="molecule type" value="Genomic_DNA"/>
</dbReference>
<dbReference type="InterPro" id="IPR029058">
    <property type="entry name" value="AB_hydrolase_fold"/>
</dbReference>
<dbReference type="InterPro" id="IPR052897">
    <property type="entry name" value="Sec-Metab_Biosynth_Hydrolase"/>
</dbReference>
<dbReference type="OrthoDB" id="1263307at2759"/>
<dbReference type="PANTHER" id="PTHR37017:SF10">
    <property type="entry name" value="AB HYDROLASE-1 DOMAIN-CONTAINING PROTEIN"/>
    <property type="match status" value="1"/>
</dbReference>
<name>A0A7C8I5E6_9PLEO</name>